<dbReference type="EMBL" id="BSSQ01000011">
    <property type="protein sequence ID" value="GLX68320.1"/>
    <property type="molecule type" value="Genomic_DNA"/>
</dbReference>
<reference evidence="1 2" key="1">
    <citation type="submission" date="2023-03" db="EMBL/GenBank/DDBJ databases">
        <title>Draft genome sequence of the bacteria which degrade cell wall of Tricholomamatutake.</title>
        <authorList>
            <person name="Konishi Y."/>
            <person name="Fukuta Y."/>
            <person name="Shirasaka N."/>
        </authorList>
    </citation>
    <scope>NUCLEOTIDE SEQUENCE [LARGE SCALE GENOMIC DNA]</scope>
    <source>
        <strain evidence="2">mu1</strain>
    </source>
</reference>
<evidence type="ECO:0000313" key="1">
    <source>
        <dbReference type="EMBL" id="GLX68320.1"/>
    </source>
</evidence>
<proteinExistence type="predicted"/>
<dbReference type="RefSeq" id="WP_284239062.1">
    <property type="nucleotide sequence ID" value="NZ_BSSQ01000011.1"/>
</dbReference>
<protein>
    <submittedName>
        <fullName evidence="1">Uncharacterized protein</fullName>
    </submittedName>
</protein>
<name>A0ABQ6GDZ5_9BACL</name>
<dbReference type="Proteomes" id="UP001157114">
    <property type="component" value="Unassembled WGS sequence"/>
</dbReference>
<organism evidence="1 2">
    <name type="scientific">Paenibacillus glycanilyticus</name>
    <dbReference type="NCBI Taxonomy" id="126569"/>
    <lineage>
        <taxon>Bacteria</taxon>
        <taxon>Bacillati</taxon>
        <taxon>Bacillota</taxon>
        <taxon>Bacilli</taxon>
        <taxon>Bacillales</taxon>
        <taxon>Paenibacillaceae</taxon>
        <taxon>Paenibacillus</taxon>
    </lineage>
</organism>
<comment type="caution">
    <text evidence="1">The sequence shown here is derived from an EMBL/GenBank/DDBJ whole genome shotgun (WGS) entry which is preliminary data.</text>
</comment>
<keyword evidence="2" id="KW-1185">Reference proteome</keyword>
<sequence length="111" mass="12363">MKYEPTKTEITIHSFDGSYNIKVTINESANNESINNSIIRAINHLITGLDFKRDISKEGFDIGEKAAISILDSVAEMLKSNGFSYGEEENLALIKSLIAFTEYKRGDNNAN</sequence>
<gene>
    <name evidence="1" type="ORF">MU1_26650</name>
</gene>
<accession>A0ABQ6GDZ5</accession>
<evidence type="ECO:0000313" key="2">
    <source>
        <dbReference type="Proteomes" id="UP001157114"/>
    </source>
</evidence>